<gene>
    <name evidence="2" type="ORF">EVAR_77593_1</name>
</gene>
<evidence type="ECO:0000313" key="3">
    <source>
        <dbReference type="Proteomes" id="UP000299102"/>
    </source>
</evidence>
<evidence type="ECO:0000313" key="2">
    <source>
        <dbReference type="EMBL" id="GBP10190.1"/>
    </source>
</evidence>
<evidence type="ECO:0000256" key="1">
    <source>
        <dbReference type="SAM" id="MobiDB-lite"/>
    </source>
</evidence>
<accession>A0A4C1T9E8</accession>
<reference evidence="2 3" key="1">
    <citation type="journal article" date="2019" name="Commun. Biol.">
        <title>The bagworm genome reveals a unique fibroin gene that provides high tensile strength.</title>
        <authorList>
            <person name="Kono N."/>
            <person name="Nakamura H."/>
            <person name="Ohtoshi R."/>
            <person name="Tomita M."/>
            <person name="Numata K."/>
            <person name="Arakawa K."/>
        </authorList>
    </citation>
    <scope>NUCLEOTIDE SEQUENCE [LARGE SCALE GENOMIC DNA]</scope>
</reference>
<organism evidence="2 3">
    <name type="scientific">Eumeta variegata</name>
    <name type="common">Bagworm moth</name>
    <name type="synonym">Eumeta japonica</name>
    <dbReference type="NCBI Taxonomy" id="151549"/>
    <lineage>
        <taxon>Eukaryota</taxon>
        <taxon>Metazoa</taxon>
        <taxon>Ecdysozoa</taxon>
        <taxon>Arthropoda</taxon>
        <taxon>Hexapoda</taxon>
        <taxon>Insecta</taxon>
        <taxon>Pterygota</taxon>
        <taxon>Neoptera</taxon>
        <taxon>Endopterygota</taxon>
        <taxon>Lepidoptera</taxon>
        <taxon>Glossata</taxon>
        <taxon>Ditrysia</taxon>
        <taxon>Tineoidea</taxon>
        <taxon>Psychidae</taxon>
        <taxon>Oiketicinae</taxon>
        <taxon>Eumeta</taxon>
    </lineage>
</organism>
<comment type="caution">
    <text evidence="2">The sequence shown here is derived from an EMBL/GenBank/DDBJ whole genome shotgun (WGS) entry which is preliminary data.</text>
</comment>
<sequence length="423" mass="47439">MHPGHARIDALYNACTNETKPLRARLSVTESRRILADIDKTLNCPDLASRAFAQRNVKADAIRRCTHAPTRTRESENKTCKRVTAAGRRALYLHREQDTLADYRTLVSLLSLLRPDEEIHVEINGTPQIFGINGIDRAPVVVYRWSSSRISQTAEISLRLLIPMYICKDNPRHFVYEQSLRKITARMNGFEEIYVKDLLEQVSDHAMYATSSVSITGLTPSGVVLDPQGPGRGGVGARPEPSITEKTRPRTEVGGQRSPHNLRASGSNSDRWRIGPCRCPPADSPGREHHSIRARAHALIWQLGRKSIRRNRISEKRKSEPLEGKGGGVNRRVGRWKGVWASGTLAHRTKRNRDSCHFTLAFCESAACYRPAARFRLRPSDHGTANTVYRLIPFSNLFPASTTPIVDSKSPLSRYTTFVQPVP</sequence>
<name>A0A4C1T9E8_EUMVA</name>
<keyword evidence="3" id="KW-1185">Reference proteome</keyword>
<dbReference type="Proteomes" id="UP000299102">
    <property type="component" value="Unassembled WGS sequence"/>
</dbReference>
<proteinExistence type="predicted"/>
<feature type="region of interest" description="Disordered" evidence="1">
    <location>
        <begin position="228"/>
        <end position="275"/>
    </location>
</feature>
<dbReference type="AlphaFoldDB" id="A0A4C1T9E8"/>
<dbReference type="EMBL" id="BGZK01000039">
    <property type="protein sequence ID" value="GBP10190.1"/>
    <property type="molecule type" value="Genomic_DNA"/>
</dbReference>
<protein>
    <submittedName>
        <fullName evidence="2">Uncharacterized protein</fullName>
    </submittedName>
</protein>